<evidence type="ECO:0000313" key="2">
    <source>
        <dbReference type="EnsemblMetazoa" id="SCAU014761-PC"/>
    </source>
</evidence>
<protein>
    <submittedName>
        <fullName evidence="2">Uncharacterized protein</fullName>
    </submittedName>
</protein>
<accession>A0A1I8Q876</accession>
<feature type="signal peptide" evidence="1">
    <location>
        <begin position="1"/>
        <end position="21"/>
    </location>
</feature>
<gene>
    <name evidence="2" type="primary">106087087</name>
</gene>
<evidence type="ECO:0000313" key="3">
    <source>
        <dbReference type="Proteomes" id="UP000095300"/>
    </source>
</evidence>
<dbReference type="EnsemblMetazoa" id="SCAU014761-RC">
    <property type="protein sequence ID" value="SCAU014761-PC"/>
    <property type="gene ID" value="SCAU014761"/>
</dbReference>
<dbReference type="VEuPathDB" id="VectorBase:SCAU014761"/>
<keyword evidence="3" id="KW-1185">Reference proteome</keyword>
<feature type="chain" id="PRO_5009327942" evidence="1">
    <location>
        <begin position="22"/>
        <end position="127"/>
    </location>
</feature>
<organism evidence="2 3">
    <name type="scientific">Stomoxys calcitrans</name>
    <name type="common">Stable fly</name>
    <name type="synonym">Conops calcitrans</name>
    <dbReference type="NCBI Taxonomy" id="35570"/>
    <lineage>
        <taxon>Eukaryota</taxon>
        <taxon>Metazoa</taxon>
        <taxon>Ecdysozoa</taxon>
        <taxon>Arthropoda</taxon>
        <taxon>Hexapoda</taxon>
        <taxon>Insecta</taxon>
        <taxon>Pterygota</taxon>
        <taxon>Neoptera</taxon>
        <taxon>Endopterygota</taxon>
        <taxon>Diptera</taxon>
        <taxon>Brachycera</taxon>
        <taxon>Muscomorpha</taxon>
        <taxon>Muscoidea</taxon>
        <taxon>Muscidae</taxon>
        <taxon>Stomoxys</taxon>
    </lineage>
</organism>
<dbReference type="Proteomes" id="UP000095300">
    <property type="component" value="Unassembled WGS sequence"/>
</dbReference>
<dbReference type="AlphaFoldDB" id="A0A1I8Q876"/>
<sequence>MFLTLLISLSFLITLFAFVTGRRRHHRSDHQHHLIPEENCTKDLSSSSSAGRIKKVQFSSDSFKVEDDEICDSLNCINLGEQQHQHLENNHQLENNCNNSASANLRLILNNNNIKMSNNERPSFLSD</sequence>
<name>A0A1I8Q876_STOCA</name>
<keyword evidence="1" id="KW-0732">Signal</keyword>
<evidence type="ECO:0000256" key="1">
    <source>
        <dbReference type="SAM" id="SignalP"/>
    </source>
</evidence>
<proteinExistence type="predicted"/>
<reference evidence="2" key="1">
    <citation type="submission" date="2020-05" db="UniProtKB">
        <authorList>
            <consortium name="EnsemblMetazoa"/>
        </authorList>
    </citation>
    <scope>IDENTIFICATION</scope>
    <source>
        <strain evidence="2">USDA</strain>
    </source>
</reference>